<keyword evidence="2" id="KW-1185">Reference proteome</keyword>
<gene>
    <name evidence="1" type="ORF">C7U55_12635</name>
</gene>
<evidence type="ECO:0000313" key="2">
    <source>
        <dbReference type="Proteomes" id="UP000241201"/>
    </source>
</evidence>
<evidence type="ECO:0000313" key="1">
    <source>
        <dbReference type="EMBL" id="PST35600.1"/>
    </source>
</evidence>
<dbReference type="Proteomes" id="UP000241201">
    <property type="component" value="Unassembled WGS sequence"/>
</dbReference>
<proteinExistence type="predicted"/>
<sequence length="60" mass="7332">MNLSNYTILIQLDMENYSFEYLHTSSNKEYEFFYYNDFDDYEDEIESSSSTWVDRVLSTQ</sequence>
<organism evidence="1 2">
    <name type="scientific">Faecalibacillus faecis</name>
    <dbReference type="NCBI Taxonomy" id="1982628"/>
    <lineage>
        <taxon>Bacteria</taxon>
        <taxon>Bacillati</taxon>
        <taxon>Bacillota</taxon>
        <taxon>Erysipelotrichia</taxon>
        <taxon>Erysipelotrichales</taxon>
        <taxon>Coprobacillaceae</taxon>
        <taxon>Faecalibacillus</taxon>
    </lineage>
</organism>
<comment type="caution">
    <text evidence="1">The sequence shown here is derived from an EMBL/GenBank/DDBJ whole genome shotgun (WGS) entry which is preliminary data.</text>
</comment>
<name>A0A2T3FK28_9FIRM</name>
<accession>A0A2T3FK28</accession>
<protein>
    <submittedName>
        <fullName evidence="1">Uncharacterized protein</fullName>
    </submittedName>
</protein>
<reference evidence="2" key="1">
    <citation type="submission" date="2018-03" db="EMBL/GenBank/DDBJ databases">
        <title>Lachnoclostridium SNUG30370 gen.nov., sp.nov., isolated from human faeces.</title>
        <authorList>
            <person name="Seo B."/>
            <person name="Jeon K."/>
            <person name="Ko G."/>
        </authorList>
    </citation>
    <scope>NUCLEOTIDE SEQUENCE [LARGE SCALE GENOMIC DNA]</scope>
    <source>
        <strain evidence="2">SNUG30370</strain>
    </source>
</reference>
<dbReference type="EMBL" id="PYLP01000029">
    <property type="protein sequence ID" value="PST35600.1"/>
    <property type="molecule type" value="Genomic_DNA"/>
</dbReference>
<dbReference type="AlphaFoldDB" id="A0A2T3FK28"/>